<dbReference type="Proteomes" id="UP000014463">
    <property type="component" value="Unassembled WGS sequence"/>
</dbReference>
<keyword evidence="2" id="KW-1185">Reference proteome</keyword>
<proteinExistence type="predicted"/>
<evidence type="ECO:0000313" key="1">
    <source>
        <dbReference type="EMBL" id="EPC04486.1"/>
    </source>
</evidence>
<organism evidence="1 2">
    <name type="scientific">Litchfieldella anticariensis (strain DSM 16096 / CECT 5854 / CIP 108499 / LMG 22089 / FP35)</name>
    <name type="common">Halomonas anticariensis</name>
    <dbReference type="NCBI Taxonomy" id="1121939"/>
    <lineage>
        <taxon>Bacteria</taxon>
        <taxon>Pseudomonadati</taxon>
        <taxon>Pseudomonadota</taxon>
        <taxon>Gammaproteobacteria</taxon>
        <taxon>Oceanospirillales</taxon>
        <taxon>Halomonadaceae</taxon>
        <taxon>Litchfieldella</taxon>
    </lineage>
</organism>
<accession>S2LIN4</accession>
<name>S2LIN4_LITA3</name>
<comment type="caution">
    <text evidence="1">The sequence shown here is derived from an EMBL/GenBank/DDBJ whole genome shotgun (WGS) entry which is preliminary data.</text>
</comment>
<protein>
    <submittedName>
        <fullName evidence="1">Uncharacterized protein</fullName>
    </submittedName>
</protein>
<reference evidence="1 2" key="1">
    <citation type="journal article" date="2013" name="Genome Announc.">
        <title>Draft genome sequence of the moderately halophilic gammaproteobacterium Halomonas anticariensis FP35.</title>
        <authorList>
            <person name="Tahrioui A."/>
            <person name="Quesada E."/>
            <person name="Llamas I."/>
        </authorList>
    </citation>
    <scope>NUCLEOTIDE SEQUENCE [LARGE SCALE GENOMIC DNA]</scope>
    <source>
        <strain evidence="2">DSM 16096 / CECT 5854 / LMG 22089 / FP35</strain>
    </source>
</reference>
<dbReference type="PATRIC" id="fig|1121939.11.peg.744"/>
<dbReference type="AlphaFoldDB" id="S2LIN4"/>
<dbReference type="EMBL" id="ASTJ01000011">
    <property type="protein sequence ID" value="EPC04486.1"/>
    <property type="molecule type" value="Genomic_DNA"/>
</dbReference>
<gene>
    <name evidence="1" type="ORF">L861_03950</name>
</gene>
<sequence>MGQPADVLFDDDALSADVASAGEEVAEPLRRLSGGRDEPLKSEDCLQHQMIRAALQWKALACGKQDLQQWRAEASDITHILKDFVDFVALTRAVAMQHSKAGWPRLEHLLGLAALRLKLDPSPALAKMVAERVGLMIQHPGVVDHLEIAAACSIRLATVRNALSRREMRFRRGEGVEIGEAMDWMIKRKGFLYPAINAASRERRINGRLAAAHLAQLSEVEHRRQISRLRLSEWQVRATGQRFAINSQGIQHCLMMVSLDDAEPLKLLGAQALENRSDDPAARLYQESFLTAPGQQLWQFQVPTMAVLEGLIDYFAKGSVREESLSKYSGTRA</sequence>
<evidence type="ECO:0000313" key="2">
    <source>
        <dbReference type="Proteomes" id="UP000014463"/>
    </source>
</evidence>